<dbReference type="GO" id="GO:0016757">
    <property type="term" value="F:glycosyltransferase activity"/>
    <property type="evidence" value="ECO:0007669"/>
    <property type="project" value="UniProtKB-KW"/>
</dbReference>
<dbReference type="InterPro" id="IPR001223">
    <property type="entry name" value="Glyco_hydro18_cat"/>
</dbReference>
<keyword evidence="5" id="KW-1133">Transmembrane helix</keyword>
<dbReference type="SMART" id="SM00636">
    <property type="entry name" value="Glyco_18"/>
    <property type="match status" value="1"/>
</dbReference>
<proteinExistence type="inferred from homology"/>
<evidence type="ECO:0000256" key="1">
    <source>
        <dbReference type="ARBA" id="ARBA00006739"/>
    </source>
</evidence>
<keyword evidence="3 7" id="KW-0808">Transferase</keyword>
<dbReference type="PANTHER" id="PTHR43630:SF1">
    <property type="entry name" value="POLY-BETA-1,6-N-ACETYL-D-GLUCOSAMINE SYNTHASE"/>
    <property type="match status" value="1"/>
</dbReference>
<dbReference type="InterPro" id="IPR029044">
    <property type="entry name" value="Nucleotide-diphossugar_trans"/>
</dbReference>
<dbReference type="Gene3D" id="3.10.50.10">
    <property type="match status" value="1"/>
</dbReference>
<dbReference type="CDD" id="cd06423">
    <property type="entry name" value="CESA_like"/>
    <property type="match status" value="1"/>
</dbReference>
<feature type="transmembrane region" description="Helical" evidence="5">
    <location>
        <begin position="20"/>
        <end position="39"/>
    </location>
</feature>
<dbReference type="Pfam" id="PF01522">
    <property type="entry name" value="Polysacc_deac_1"/>
    <property type="match status" value="1"/>
</dbReference>
<feature type="domain" description="NodB homology" evidence="6">
    <location>
        <begin position="504"/>
        <end position="702"/>
    </location>
</feature>
<dbReference type="RefSeq" id="WP_186743126.1">
    <property type="nucleotide sequence ID" value="NZ_CP060394.1"/>
</dbReference>
<dbReference type="GO" id="GO:0005975">
    <property type="term" value="P:carbohydrate metabolic process"/>
    <property type="evidence" value="ECO:0007669"/>
    <property type="project" value="InterPro"/>
</dbReference>
<dbReference type="PANTHER" id="PTHR43630">
    <property type="entry name" value="POLY-BETA-1,6-N-ACETYL-D-GLUCOSAMINE SYNTHASE"/>
    <property type="match status" value="1"/>
</dbReference>
<dbReference type="Pfam" id="PF13641">
    <property type="entry name" value="Glyco_tranf_2_3"/>
    <property type="match status" value="1"/>
</dbReference>
<dbReference type="AlphaFoldDB" id="A0A7G8BI01"/>
<dbReference type="EMBL" id="CP060394">
    <property type="protein sequence ID" value="QNI32171.1"/>
    <property type="molecule type" value="Genomic_DNA"/>
</dbReference>
<accession>A0A7G8BI01</accession>
<feature type="transmembrane region" description="Helical" evidence="5">
    <location>
        <begin position="1079"/>
        <end position="1100"/>
    </location>
</feature>
<protein>
    <submittedName>
        <fullName evidence="7">Glycosyltransferase</fullName>
    </submittedName>
</protein>
<feature type="transmembrane region" description="Helical" evidence="5">
    <location>
        <begin position="1026"/>
        <end position="1059"/>
    </location>
</feature>
<dbReference type="InterPro" id="IPR017853">
    <property type="entry name" value="GH"/>
</dbReference>
<keyword evidence="8" id="KW-1185">Reference proteome</keyword>
<evidence type="ECO:0000256" key="5">
    <source>
        <dbReference type="SAM" id="Phobius"/>
    </source>
</evidence>
<evidence type="ECO:0000313" key="7">
    <source>
        <dbReference type="EMBL" id="QNI32171.1"/>
    </source>
</evidence>
<dbReference type="SUPFAM" id="SSF88713">
    <property type="entry name" value="Glycoside hydrolase/deacetylase"/>
    <property type="match status" value="1"/>
</dbReference>
<organism evidence="7 8">
    <name type="scientific">Alloacidobacterium dinghuense</name>
    <dbReference type="NCBI Taxonomy" id="2763107"/>
    <lineage>
        <taxon>Bacteria</taxon>
        <taxon>Pseudomonadati</taxon>
        <taxon>Acidobacteriota</taxon>
        <taxon>Terriglobia</taxon>
        <taxon>Terriglobales</taxon>
        <taxon>Acidobacteriaceae</taxon>
        <taxon>Alloacidobacterium</taxon>
    </lineage>
</organism>
<keyword evidence="2" id="KW-0328">Glycosyltransferase</keyword>
<keyword evidence="5" id="KW-0812">Transmembrane</keyword>
<dbReference type="SUPFAM" id="SSF53448">
    <property type="entry name" value="Nucleotide-diphospho-sugar transferases"/>
    <property type="match status" value="1"/>
</dbReference>
<feature type="transmembrane region" description="Helical" evidence="5">
    <location>
        <begin position="734"/>
        <end position="767"/>
    </location>
</feature>
<dbReference type="Gene3D" id="3.20.20.80">
    <property type="entry name" value="Glycosidases"/>
    <property type="match status" value="1"/>
</dbReference>
<dbReference type="CDD" id="cd10962">
    <property type="entry name" value="CE4_GT2-like"/>
    <property type="match status" value="1"/>
</dbReference>
<evidence type="ECO:0000256" key="2">
    <source>
        <dbReference type="ARBA" id="ARBA00022676"/>
    </source>
</evidence>
<dbReference type="InterPro" id="IPR002509">
    <property type="entry name" value="NODB_dom"/>
</dbReference>
<gene>
    <name evidence="7" type="ORF">H7849_24805</name>
</gene>
<name>A0A7G8BI01_9BACT</name>
<dbReference type="Gene3D" id="3.90.550.10">
    <property type="entry name" value="Spore Coat Polysaccharide Biosynthesis Protein SpsA, Chain A"/>
    <property type="match status" value="1"/>
</dbReference>
<evidence type="ECO:0000256" key="4">
    <source>
        <dbReference type="SAM" id="MobiDB-lite"/>
    </source>
</evidence>
<dbReference type="PROSITE" id="PS51677">
    <property type="entry name" value="NODB"/>
    <property type="match status" value="1"/>
</dbReference>
<evidence type="ECO:0000256" key="3">
    <source>
        <dbReference type="ARBA" id="ARBA00022679"/>
    </source>
</evidence>
<comment type="similarity">
    <text evidence="1">Belongs to the glycosyltransferase 2 family.</text>
</comment>
<evidence type="ECO:0000259" key="6">
    <source>
        <dbReference type="PROSITE" id="PS51677"/>
    </source>
</evidence>
<dbReference type="InterPro" id="IPR011583">
    <property type="entry name" value="Chitinase_II/V-like_cat"/>
</dbReference>
<dbReference type="GO" id="GO:0016810">
    <property type="term" value="F:hydrolase activity, acting on carbon-nitrogen (but not peptide) bonds"/>
    <property type="evidence" value="ECO:0007669"/>
    <property type="project" value="InterPro"/>
</dbReference>
<evidence type="ECO:0000313" key="8">
    <source>
        <dbReference type="Proteomes" id="UP000515312"/>
    </source>
</evidence>
<dbReference type="Pfam" id="PF00704">
    <property type="entry name" value="Glyco_hydro_18"/>
    <property type="match status" value="1"/>
</dbReference>
<reference evidence="7 8" key="1">
    <citation type="submission" date="2020-08" db="EMBL/GenBank/DDBJ databases">
        <title>Edaphobacter telluris sp. nov. and Acidobacterium dinghuensis sp. nov., two acidobacteria isolated from forest soil.</title>
        <authorList>
            <person name="Fu J."/>
            <person name="Qiu L."/>
        </authorList>
    </citation>
    <scope>NUCLEOTIDE SEQUENCE [LARGE SCALE GENOMIC DNA]</scope>
    <source>
        <strain evidence="7">4Y35</strain>
    </source>
</reference>
<dbReference type="GO" id="GO:0008061">
    <property type="term" value="F:chitin binding"/>
    <property type="evidence" value="ECO:0007669"/>
    <property type="project" value="InterPro"/>
</dbReference>
<sequence length="1167" mass="131573">MKQVFYDPQRKRWKRLRRVLDVAAVLLTVVLAVFAFSVIKRQSLPELLLPTQKRNYKALKPQPDLKKTGQQHSTRRKTHRKPSEIPLNSDEGVRAAFYVNDANSLAALKAHIHQIDLLFPDWLHVSTADGKLHAATPLFPVSVYDVVDGNGVVHGIDPENSVARTIAAAKEDTEVFPMLNDYDVAAGKWNGDVIGQMLESPAARESLHIQLDKFLAANPSYHGICLDFEQVPDEDQKLYAAWIGEIYNDFRGKNLHLYVNVQVSTPDDVVKAIAKNSDGIILMNYDQHEETSEPGPIAAQDWFEGNLAHVLKLIPKQKIICALGNYGYDWSTPLPEKGKKPSRKVLDTEDLTVQEAWQRASDADADVHLEGDELNPHFAYDDEDEHVRHQVWFLDGVTTLNELRAARQMGLRTFALWRLGSEDGSMWAVWDHPGAADAPQLLKDVPPGHDVNTEGEGDILRIVARPERGSRTVSMDVDNFTVTDEHMVTLPHAYTIGQYGYQPRKLALSFDDGPDPKWTPKILDVLKQYNVKGAFMVIGEQAQENPGLLKRYVHEGHEIGNHTFTHPDISEISPRQLDLELNLTERLFAAETGVQPLYFRPPYSIDQEPETNDQAAPADRIEQMGYIIVGNKIDTDDWNEHPRRTPQEIVQTVLDALAAMKDRPDFRGSIILLHDGGGDRSVTVAALPLLITTLRTRGYEFVPISALMGKTTADVMPPIAPQLRWQARIDSVAFFIFGFFNHFVVTVFFAGDVLMSARLILVGLFALIERFRQRKTPDTGVFEPRVAVLIPAYNEEKVIVRTVRSVMNSTYKNLRIIVIDDGSKDRTYDVVREAYPEEIASGLLTVLTKPNAGKAEALNFALQRLEEDFYVGIDADTVIAPDAVAKLVCHFADERIGAVAGNAKVGNKVNLWTRWQALEYITSQNFERRALDLFNVVTVVPGAIGAWRTNAVIKGGGYPVNTVAEDADLTMNLLEQGYKVIYEDRALAFTEAPTTMNGLMRQRFRWSFGILQAVFKHKQAFRTNRAMGLFALPNIVIFQILLPLVSPFIDIMFAAGIVQYWWNKHYHPEAASPASFEKLLVYFLAFLLIDFVTSILAFTLERRHPANKGDGWLLFHIWLQRFSYRQIFSLVLFKTLKRAIDGRPFNWDKLERTAKMSQQTEKIAAGG</sequence>
<feature type="region of interest" description="Disordered" evidence="4">
    <location>
        <begin position="58"/>
        <end position="86"/>
    </location>
</feature>
<dbReference type="Gene3D" id="3.20.20.370">
    <property type="entry name" value="Glycoside hydrolase/deacetylase"/>
    <property type="match status" value="1"/>
</dbReference>
<dbReference type="Proteomes" id="UP000515312">
    <property type="component" value="Chromosome"/>
</dbReference>
<dbReference type="KEGG" id="adin:H7849_24805"/>
<dbReference type="SUPFAM" id="SSF51445">
    <property type="entry name" value="(Trans)glycosidases"/>
    <property type="match status" value="1"/>
</dbReference>
<dbReference type="InterPro" id="IPR011330">
    <property type="entry name" value="Glyco_hydro/deAcase_b/a-brl"/>
</dbReference>
<keyword evidence="5" id="KW-0472">Membrane</keyword>
<dbReference type="InterPro" id="IPR029070">
    <property type="entry name" value="Chitinase_insertion_sf"/>
</dbReference>